<evidence type="ECO:0000313" key="2">
    <source>
        <dbReference type="Proteomes" id="UP000886501"/>
    </source>
</evidence>
<feature type="non-terminal residue" evidence="1">
    <location>
        <position position="1"/>
    </location>
</feature>
<sequence>WTAYKKVADEHDNDLVSKYVGDLDTSLLFAGLFSAVTTTFIVQIIPQIQPNSVDLTNVLLLRILQHNTSFDGTDPLAPVSSVPASVVRAQAILFASLSITLVVAFIAVLGKQWILYYTQASTWGNIVDRGKERQAKLVGLQKWGLHLIMESLPVMLQFALLLFGAALVVYLWDLD</sequence>
<organism evidence="1 2">
    <name type="scientific">Thelephora ganbajun</name>
    <name type="common">Ganba fungus</name>
    <dbReference type="NCBI Taxonomy" id="370292"/>
    <lineage>
        <taxon>Eukaryota</taxon>
        <taxon>Fungi</taxon>
        <taxon>Dikarya</taxon>
        <taxon>Basidiomycota</taxon>
        <taxon>Agaricomycotina</taxon>
        <taxon>Agaricomycetes</taxon>
        <taxon>Thelephorales</taxon>
        <taxon>Thelephoraceae</taxon>
        <taxon>Thelephora</taxon>
    </lineage>
</organism>
<reference evidence="1" key="2">
    <citation type="journal article" date="2020" name="Nat. Commun.">
        <title>Large-scale genome sequencing of mycorrhizal fungi provides insights into the early evolution of symbiotic traits.</title>
        <authorList>
            <person name="Miyauchi S."/>
            <person name="Kiss E."/>
            <person name="Kuo A."/>
            <person name="Drula E."/>
            <person name="Kohler A."/>
            <person name="Sanchez-Garcia M."/>
            <person name="Morin E."/>
            <person name="Andreopoulos B."/>
            <person name="Barry K.W."/>
            <person name="Bonito G."/>
            <person name="Buee M."/>
            <person name="Carver A."/>
            <person name="Chen C."/>
            <person name="Cichocki N."/>
            <person name="Clum A."/>
            <person name="Culley D."/>
            <person name="Crous P.W."/>
            <person name="Fauchery L."/>
            <person name="Girlanda M."/>
            <person name="Hayes R.D."/>
            <person name="Keri Z."/>
            <person name="LaButti K."/>
            <person name="Lipzen A."/>
            <person name="Lombard V."/>
            <person name="Magnuson J."/>
            <person name="Maillard F."/>
            <person name="Murat C."/>
            <person name="Nolan M."/>
            <person name="Ohm R.A."/>
            <person name="Pangilinan J."/>
            <person name="Pereira M.F."/>
            <person name="Perotto S."/>
            <person name="Peter M."/>
            <person name="Pfister S."/>
            <person name="Riley R."/>
            <person name="Sitrit Y."/>
            <person name="Stielow J.B."/>
            <person name="Szollosi G."/>
            <person name="Zifcakova L."/>
            <person name="Stursova M."/>
            <person name="Spatafora J.W."/>
            <person name="Tedersoo L."/>
            <person name="Vaario L.M."/>
            <person name="Yamada A."/>
            <person name="Yan M."/>
            <person name="Wang P."/>
            <person name="Xu J."/>
            <person name="Bruns T."/>
            <person name="Baldrian P."/>
            <person name="Vilgalys R."/>
            <person name="Dunand C."/>
            <person name="Henrissat B."/>
            <person name="Grigoriev I.V."/>
            <person name="Hibbett D."/>
            <person name="Nagy L.G."/>
            <person name="Martin F.M."/>
        </authorList>
    </citation>
    <scope>NUCLEOTIDE SEQUENCE</scope>
    <source>
        <strain evidence="1">P2</strain>
    </source>
</reference>
<evidence type="ECO:0000313" key="1">
    <source>
        <dbReference type="EMBL" id="KAF9647309.1"/>
    </source>
</evidence>
<keyword evidence="2" id="KW-1185">Reference proteome</keyword>
<dbReference type="Proteomes" id="UP000886501">
    <property type="component" value="Unassembled WGS sequence"/>
</dbReference>
<reference evidence="1" key="1">
    <citation type="submission" date="2019-10" db="EMBL/GenBank/DDBJ databases">
        <authorList>
            <consortium name="DOE Joint Genome Institute"/>
            <person name="Kuo A."/>
            <person name="Miyauchi S."/>
            <person name="Kiss E."/>
            <person name="Drula E."/>
            <person name="Kohler A."/>
            <person name="Sanchez-Garcia M."/>
            <person name="Andreopoulos B."/>
            <person name="Barry K.W."/>
            <person name="Bonito G."/>
            <person name="Buee M."/>
            <person name="Carver A."/>
            <person name="Chen C."/>
            <person name="Cichocki N."/>
            <person name="Clum A."/>
            <person name="Culley D."/>
            <person name="Crous P.W."/>
            <person name="Fauchery L."/>
            <person name="Girlanda M."/>
            <person name="Hayes R."/>
            <person name="Keri Z."/>
            <person name="Labutti K."/>
            <person name="Lipzen A."/>
            <person name="Lombard V."/>
            <person name="Magnuson J."/>
            <person name="Maillard F."/>
            <person name="Morin E."/>
            <person name="Murat C."/>
            <person name="Nolan M."/>
            <person name="Ohm R."/>
            <person name="Pangilinan J."/>
            <person name="Pereira M."/>
            <person name="Perotto S."/>
            <person name="Peter M."/>
            <person name="Riley R."/>
            <person name="Sitrit Y."/>
            <person name="Stielow B."/>
            <person name="Szollosi G."/>
            <person name="Zifcakova L."/>
            <person name="Stursova M."/>
            <person name="Spatafora J.W."/>
            <person name="Tedersoo L."/>
            <person name="Vaario L.-M."/>
            <person name="Yamada A."/>
            <person name="Yan M."/>
            <person name="Wang P."/>
            <person name="Xu J."/>
            <person name="Bruns T."/>
            <person name="Baldrian P."/>
            <person name="Vilgalys R."/>
            <person name="Henrissat B."/>
            <person name="Grigoriev I.V."/>
            <person name="Hibbett D."/>
            <person name="Nagy L.G."/>
            <person name="Martin F.M."/>
        </authorList>
    </citation>
    <scope>NUCLEOTIDE SEQUENCE</scope>
    <source>
        <strain evidence="1">P2</strain>
    </source>
</reference>
<proteinExistence type="predicted"/>
<gene>
    <name evidence="1" type="ORF">BDM02DRAFT_3081760</name>
</gene>
<feature type="non-terminal residue" evidence="1">
    <location>
        <position position="175"/>
    </location>
</feature>
<accession>A0ACB6ZCQ4</accession>
<protein>
    <submittedName>
        <fullName evidence="1">Uncharacterized protein</fullName>
    </submittedName>
</protein>
<name>A0ACB6ZCQ4_THEGA</name>
<comment type="caution">
    <text evidence="1">The sequence shown here is derived from an EMBL/GenBank/DDBJ whole genome shotgun (WGS) entry which is preliminary data.</text>
</comment>
<dbReference type="EMBL" id="MU118037">
    <property type="protein sequence ID" value="KAF9647309.1"/>
    <property type="molecule type" value="Genomic_DNA"/>
</dbReference>